<feature type="transmembrane region" description="Helical" evidence="2">
    <location>
        <begin position="6"/>
        <end position="39"/>
    </location>
</feature>
<proteinExistence type="predicted"/>
<feature type="transmembrane region" description="Helical" evidence="2">
    <location>
        <begin position="63"/>
        <end position="83"/>
    </location>
</feature>
<comment type="caution">
    <text evidence="3">The sequence shown here is derived from an EMBL/GenBank/DDBJ whole genome shotgun (WGS) entry which is preliminary data.</text>
</comment>
<evidence type="ECO:0000313" key="3">
    <source>
        <dbReference type="EMBL" id="PUD98013.1"/>
    </source>
</evidence>
<evidence type="ECO:0000256" key="1">
    <source>
        <dbReference type="SAM" id="Coils"/>
    </source>
</evidence>
<reference evidence="3 4" key="1">
    <citation type="submission" date="2018-01" db="EMBL/GenBank/DDBJ databases">
        <title>Novel co-symbiosis in the lucinid bivalve Phacoides pectinatus.</title>
        <authorList>
            <person name="Lim S.J."/>
            <person name="Davis B.G."/>
            <person name="Gill D.E."/>
            <person name="Engel A.S."/>
            <person name="Anderson L.C."/>
            <person name="Campbell B.J."/>
        </authorList>
    </citation>
    <scope>NUCLEOTIDE SEQUENCE [LARGE SCALE GENOMIC DNA]</scope>
    <source>
        <strain evidence="3">N3_P5</strain>
    </source>
</reference>
<dbReference type="Proteomes" id="UP000250928">
    <property type="component" value="Unassembled WGS sequence"/>
</dbReference>
<accession>A0A6N4DGK8</accession>
<evidence type="ECO:0000256" key="2">
    <source>
        <dbReference type="SAM" id="Phobius"/>
    </source>
</evidence>
<evidence type="ECO:0000313" key="4">
    <source>
        <dbReference type="Proteomes" id="UP000250928"/>
    </source>
</evidence>
<gene>
    <name evidence="3" type="ORF">C3L24_13585</name>
</gene>
<keyword evidence="2" id="KW-1133">Transmembrane helix</keyword>
<feature type="coiled-coil region" evidence="1">
    <location>
        <begin position="164"/>
        <end position="191"/>
    </location>
</feature>
<keyword evidence="1" id="KW-0175">Coiled coil</keyword>
<keyword evidence="2" id="KW-0472">Membrane</keyword>
<keyword evidence="2" id="KW-0812">Transmembrane</keyword>
<evidence type="ECO:0008006" key="5">
    <source>
        <dbReference type="Google" id="ProtNLM"/>
    </source>
</evidence>
<name>A0A6N4DGK8_9GAMM</name>
<organism evidence="3 4">
    <name type="scientific">Candidatus Sedimenticola endophacoides</name>
    <dbReference type="NCBI Taxonomy" id="2548426"/>
    <lineage>
        <taxon>Bacteria</taxon>
        <taxon>Pseudomonadati</taxon>
        <taxon>Pseudomonadota</taxon>
        <taxon>Gammaproteobacteria</taxon>
        <taxon>Chromatiales</taxon>
        <taxon>Sedimenticolaceae</taxon>
        <taxon>Sedimenticola</taxon>
    </lineage>
</organism>
<dbReference type="AlphaFoldDB" id="A0A6N4DGK8"/>
<sequence>MIASFAYRMVIMLTIALFVAGKLFIVGVLLALWSIYGFLVHPVFKVVKSVMTDGEIRKKRGRLYLVSSLGLFGVVGLLFALPLPKTTLAQGVLWVPGEYRVVSESRGMIDEVLVDDAAKVAAGQVLISGVNPELDSKIQLTEGRIRELDALSRNAQSEGRKTEYRLIAEERAQTERQLERLRELRQGLRIRSPADGVFRLARPEYLPGRYVNRGEELGYILVPGAYVARVLVDQDDIDAVRGDVRAVSIRFAEQIGRIYPSRLIREVPGAHRELPSLALSVDGGGPFALDPEAQGKPRAYSSFFQYEVALEGVPAQRIGERLYARISHSPEPIGYRWLRAGRRLLLERLDF</sequence>
<dbReference type="EMBL" id="PQCO01000330">
    <property type="protein sequence ID" value="PUD98013.1"/>
    <property type="molecule type" value="Genomic_DNA"/>
</dbReference>
<protein>
    <recommendedName>
        <fullName evidence="5">RND efflux pump membrane fusion protein barrel-sandwich domain-containing protein</fullName>
    </recommendedName>
</protein>